<keyword evidence="12" id="KW-1185">Reference proteome</keyword>
<proteinExistence type="inferred from homology"/>
<dbReference type="GO" id="GO:0010468">
    <property type="term" value="P:regulation of gene expression"/>
    <property type="evidence" value="ECO:0007669"/>
    <property type="project" value="UniProtKB-ARBA"/>
</dbReference>
<dbReference type="GO" id="GO:0000387">
    <property type="term" value="P:spliceosomal snRNP assembly"/>
    <property type="evidence" value="ECO:0007669"/>
    <property type="project" value="UniProtKB-UniRule"/>
</dbReference>
<protein>
    <recommendedName>
        <fullName evidence="7">Small nuclear ribonucleoprotein Sm D1</fullName>
    </recommendedName>
    <alternativeName>
        <fullName evidence="7">snRNP core protein D1</fullName>
    </alternativeName>
</protein>
<reference evidence="11" key="1">
    <citation type="journal article" date="2023" name="Mol. Phylogenet. Evol.">
        <title>Genome-scale phylogeny and comparative genomics of the fungal order Sordariales.</title>
        <authorList>
            <person name="Hensen N."/>
            <person name="Bonometti L."/>
            <person name="Westerberg I."/>
            <person name="Brannstrom I.O."/>
            <person name="Guillou S."/>
            <person name="Cros-Aarteil S."/>
            <person name="Calhoun S."/>
            <person name="Haridas S."/>
            <person name="Kuo A."/>
            <person name="Mondo S."/>
            <person name="Pangilinan J."/>
            <person name="Riley R."/>
            <person name="LaButti K."/>
            <person name="Andreopoulos B."/>
            <person name="Lipzen A."/>
            <person name="Chen C."/>
            <person name="Yan M."/>
            <person name="Daum C."/>
            <person name="Ng V."/>
            <person name="Clum A."/>
            <person name="Steindorff A."/>
            <person name="Ohm R.A."/>
            <person name="Martin F."/>
            <person name="Silar P."/>
            <person name="Natvig D.O."/>
            <person name="Lalanne C."/>
            <person name="Gautier V."/>
            <person name="Ament-Velasquez S.L."/>
            <person name="Kruys A."/>
            <person name="Hutchinson M.I."/>
            <person name="Powell A.J."/>
            <person name="Barry K."/>
            <person name="Miller A.N."/>
            <person name="Grigoriev I.V."/>
            <person name="Debuchy R."/>
            <person name="Gladieux P."/>
            <person name="Hiltunen Thoren M."/>
            <person name="Johannesson H."/>
        </authorList>
    </citation>
    <scope>NUCLEOTIDE SEQUENCE</scope>
    <source>
        <strain evidence="11">FGSC 1904</strain>
    </source>
</reference>
<evidence type="ECO:0000256" key="6">
    <source>
        <dbReference type="ARBA" id="ARBA00054531"/>
    </source>
</evidence>
<comment type="caution">
    <text evidence="11">The sequence shown here is derived from an EMBL/GenBank/DDBJ whole genome shotgun (WGS) entry which is preliminary data.</text>
</comment>
<feature type="transmembrane region" description="Helical" evidence="9">
    <location>
        <begin position="48"/>
        <end position="66"/>
    </location>
</feature>
<name>A0AAE0U9D8_SORBR</name>
<dbReference type="Pfam" id="PF08636">
    <property type="entry name" value="Pkr1"/>
    <property type="match status" value="1"/>
</dbReference>
<evidence type="ECO:0000256" key="5">
    <source>
        <dbReference type="ARBA" id="ARBA00023274"/>
    </source>
</evidence>
<dbReference type="GO" id="GO:0097525">
    <property type="term" value="C:spliceosomal snRNP complex"/>
    <property type="evidence" value="ECO:0007669"/>
    <property type="project" value="UniProtKB-ARBA"/>
</dbReference>
<accession>A0AAE0U9D8</accession>
<evidence type="ECO:0000256" key="1">
    <source>
        <dbReference type="ARBA" id="ARBA00004123"/>
    </source>
</evidence>
<dbReference type="GO" id="GO:0070072">
    <property type="term" value="P:vacuolar proton-transporting V-type ATPase complex assembly"/>
    <property type="evidence" value="ECO:0007669"/>
    <property type="project" value="InterPro"/>
</dbReference>
<gene>
    <name evidence="11" type="ORF">B0T20DRAFT_455512</name>
</gene>
<evidence type="ECO:0000313" key="12">
    <source>
        <dbReference type="Proteomes" id="UP001281003"/>
    </source>
</evidence>
<keyword evidence="3" id="KW-0677">Repeat</keyword>
<evidence type="ECO:0000256" key="7">
    <source>
        <dbReference type="RuleBase" id="RU365054"/>
    </source>
</evidence>
<dbReference type="FunFam" id="2.30.30.100:FF:000008">
    <property type="entry name" value="Small nuclear ribonucleoprotein Sm D1"/>
    <property type="match status" value="1"/>
</dbReference>
<feature type="transmembrane region" description="Helical" evidence="9">
    <location>
        <begin position="20"/>
        <end position="41"/>
    </location>
</feature>
<keyword evidence="9" id="KW-0812">Transmembrane</keyword>
<comment type="function">
    <text evidence="6">Involved in splicing regulation. Facilitates post-transcriptional gene silencing (PTGS) by limiting the degradation of transgene aberrant RNAs by the RNA quality control (RQC) machinery, thus favoring their entry into cytoplasmic siRNA bodies where they can trigger PTGS. Does not participate in the production of small RNAs.</text>
</comment>
<dbReference type="PANTHER" id="PTHR23338">
    <property type="entry name" value="SMALL NUCLEAR RIBONUCLEOPROTEIN SM"/>
    <property type="match status" value="1"/>
</dbReference>
<feature type="region of interest" description="Disordered" evidence="8">
    <location>
        <begin position="245"/>
        <end position="285"/>
    </location>
</feature>
<evidence type="ECO:0000313" key="11">
    <source>
        <dbReference type="EMBL" id="KAK3395662.1"/>
    </source>
</evidence>
<dbReference type="SMART" id="SM00651">
    <property type="entry name" value="Sm"/>
    <property type="match status" value="1"/>
</dbReference>
<keyword evidence="9" id="KW-1133">Transmembrane helix</keyword>
<keyword evidence="7" id="KW-0508">mRNA splicing</keyword>
<comment type="function">
    <text evidence="7">Plays a role in pre-mRNA splicing as a core component of the spliceosomal U1, U2, U4 and U5 small nuclear ribonucleoproteins (snRNPs), the building blocks of the spliceosome.</text>
</comment>
<dbReference type="Gene3D" id="2.30.30.100">
    <property type="match status" value="1"/>
</dbReference>
<dbReference type="InterPro" id="IPR047575">
    <property type="entry name" value="Sm"/>
</dbReference>
<dbReference type="InterPro" id="IPR001163">
    <property type="entry name" value="Sm_dom_euk/arc"/>
</dbReference>
<dbReference type="InterPro" id="IPR010920">
    <property type="entry name" value="LSM_dom_sf"/>
</dbReference>
<dbReference type="GO" id="GO:0031981">
    <property type="term" value="C:nuclear lumen"/>
    <property type="evidence" value="ECO:0007669"/>
    <property type="project" value="UniProtKB-ARBA"/>
</dbReference>
<comment type="subcellular location">
    <subcellularLocation>
        <location evidence="1 7">Nucleus</location>
    </subcellularLocation>
</comment>
<feature type="compositionally biased region" description="Basic residues" evidence="8">
    <location>
        <begin position="267"/>
        <end position="285"/>
    </location>
</feature>
<dbReference type="PROSITE" id="PS52002">
    <property type="entry name" value="SM"/>
    <property type="match status" value="1"/>
</dbReference>
<dbReference type="CDD" id="cd01724">
    <property type="entry name" value="Sm_D1"/>
    <property type="match status" value="1"/>
</dbReference>
<feature type="region of interest" description="Disordered" evidence="8">
    <location>
        <begin position="80"/>
        <end position="107"/>
    </location>
</feature>
<sequence length="285" mass="31024">MASFFENLWESIFTPGPTPTLLIATNVTFAALQIVLACLLFATWSIHFVVLSVLCGGLWVSINWFAAELTVHQIQEEEKARRAKEAGPAPATSEDSETEVEAATSTASLTRQESIAEAVSHEVEPIQQVGELKHRVVEETPSFGTKSSVSTEDEWEKVSENENEKDKFLMKCANETVTIELKNGTIVHGTIASVTPRMDTALRNVKMTPKGQDAVALDAMNIRGSTIRYFILPDSLPLDTLLVDDSVKPKNKARKEAERSAGGRGGRGGRGRGRGMGRGRGRGRG</sequence>
<evidence type="ECO:0000256" key="9">
    <source>
        <dbReference type="SAM" id="Phobius"/>
    </source>
</evidence>
<evidence type="ECO:0000256" key="3">
    <source>
        <dbReference type="ARBA" id="ARBA00022737"/>
    </source>
</evidence>
<reference evidence="11" key="2">
    <citation type="submission" date="2023-07" db="EMBL/GenBank/DDBJ databases">
        <authorList>
            <consortium name="Lawrence Berkeley National Laboratory"/>
            <person name="Haridas S."/>
            <person name="Hensen N."/>
            <person name="Bonometti L."/>
            <person name="Westerberg I."/>
            <person name="Brannstrom I.O."/>
            <person name="Guillou S."/>
            <person name="Cros-Aarteil S."/>
            <person name="Calhoun S."/>
            <person name="Kuo A."/>
            <person name="Mondo S."/>
            <person name="Pangilinan J."/>
            <person name="Riley R."/>
            <person name="LaButti K."/>
            <person name="Andreopoulos B."/>
            <person name="Lipzen A."/>
            <person name="Chen C."/>
            <person name="Yanf M."/>
            <person name="Daum C."/>
            <person name="Ng V."/>
            <person name="Clum A."/>
            <person name="Steindorff A."/>
            <person name="Ohm R."/>
            <person name="Martin F."/>
            <person name="Silar P."/>
            <person name="Natvig D."/>
            <person name="Lalanne C."/>
            <person name="Gautier V."/>
            <person name="Ament-velasquez S.L."/>
            <person name="Kruys A."/>
            <person name="Hutchinson M.I."/>
            <person name="Powell A.J."/>
            <person name="Barry K."/>
            <person name="Miller A.N."/>
            <person name="Grigoriev I.V."/>
            <person name="Debuchy R."/>
            <person name="Gladieux P."/>
            <person name="Thoren M.H."/>
            <person name="Johannesson H."/>
        </authorList>
    </citation>
    <scope>NUCLEOTIDE SEQUENCE</scope>
    <source>
        <strain evidence="11">FGSC 1904</strain>
    </source>
</reference>
<dbReference type="SUPFAM" id="SSF50182">
    <property type="entry name" value="Sm-like ribonucleoproteins"/>
    <property type="match status" value="1"/>
</dbReference>
<feature type="region of interest" description="Disordered" evidence="8">
    <location>
        <begin position="140"/>
        <end position="160"/>
    </location>
</feature>
<evidence type="ECO:0000256" key="8">
    <source>
        <dbReference type="SAM" id="MobiDB-lite"/>
    </source>
</evidence>
<dbReference type="GO" id="GO:0003723">
    <property type="term" value="F:RNA binding"/>
    <property type="evidence" value="ECO:0007669"/>
    <property type="project" value="InterPro"/>
</dbReference>
<evidence type="ECO:0000256" key="2">
    <source>
        <dbReference type="ARBA" id="ARBA00008146"/>
    </source>
</evidence>
<dbReference type="InterPro" id="IPR027141">
    <property type="entry name" value="LSm4/Sm_D1/D3"/>
</dbReference>
<dbReference type="AlphaFoldDB" id="A0AAE0U9D8"/>
<dbReference type="Pfam" id="PF01423">
    <property type="entry name" value="LSM"/>
    <property type="match status" value="1"/>
</dbReference>
<feature type="domain" description="Sm" evidence="10">
    <location>
        <begin position="164"/>
        <end position="236"/>
    </location>
</feature>
<evidence type="ECO:0000256" key="4">
    <source>
        <dbReference type="ARBA" id="ARBA00023242"/>
    </source>
</evidence>
<comment type="similarity">
    <text evidence="2 7">Belongs to the snRNP core protein family.</text>
</comment>
<dbReference type="InterPro" id="IPR013945">
    <property type="entry name" value="Pkr1"/>
</dbReference>
<keyword evidence="4 7" id="KW-0539">Nucleus</keyword>
<organism evidence="11 12">
    <name type="scientific">Sordaria brevicollis</name>
    <dbReference type="NCBI Taxonomy" id="83679"/>
    <lineage>
        <taxon>Eukaryota</taxon>
        <taxon>Fungi</taxon>
        <taxon>Dikarya</taxon>
        <taxon>Ascomycota</taxon>
        <taxon>Pezizomycotina</taxon>
        <taxon>Sordariomycetes</taxon>
        <taxon>Sordariomycetidae</taxon>
        <taxon>Sordariales</taxon>
        <taxon>Sordariaceae</taxon>
        <taxon>Sordaria</taxon>
    </lineage>
</organism>
<dbReference type="EMBL" id="JAUTDP010000010">
    <property type="protein sequence ID" value="KAK3395662.1"/>
    <property type="molecule type" value="Genomic_DNA"/>
</dbReference>
<keyword evidence="7" id="KW-0507">mRNA processing</keyword>
<dbReference type="InterPro" id="IPR034102">
    <property type="entry name" value="Sm_D1"/>
</dbReference>
<dbReference type="Proteomes" id="UP001281003">
    <property type="component" value="Unassembled WGS sequence"/>
</dbReference>
<keyword evidence="5 7" id="KW-0687">Ribonucleoprotein</keyword>
<keyword evidence="9" id="KW-0472">Membrane</keyword>
<evidence type="ECO:0000259" key="10">
    <source>
        <dbReference type="PROSITE" id="PS52002"/>
    </source>
</evidence>